<evidence type="ECO:0000313" key="5">
    <source>
        <dbReference type="Proteomes" id="UP000298030"/>
    </source>
</evidence>
<accession>A0A4Y7T1K7</accession>
<dbReference type="InterPro" id="IPR027417">
    <property type="entry name" value="P-loop_NTPase"/>
</dbReference>
<dbReference type="SUPFAM" id="SSF52540">
    <property type="entry name" value="P-loop containing nucleoside triphosphate hydrolases"/>
    <property type="match status" value="1"/>
</dbReference>
<evidence type="ECO:0000313" key="4">
    <source>
        <dbReference type="EMBL" id="TEB27834.1"/>
    </source>
</evidence>
<evidence type="ECO:0000256" key="2">
    <source>
        <dbReference type="SAM" id="MobiDB-lite"/>
    </source>
</evidence>
<dbReference type="InterPro" id="IPR056884">
    <property type="entry name" value="NPHP3-like_N"/>
</dbReference>
<proteinExistence type="predicted"/>
<keyword evidence="1" id="KW-0677">Repeat</keyword>
<name>A0A4Y7T1K7_COPMI</name>
<dbReference type="Gene3D" id="3.40.50.300">
    <property type="entry name" value="P-loop containing nucleotide triphosphate hydrolases"/>
    <property type="match status" value="1"/>
</dbReference>
<dbReference type="Proteomes" id="UP000298030">
    <property type="component" value="Unassembled WGS sequence"/>
</dbReference>
<evidence type="ECO:0000256" key="1">
    <source>
        <dbReference type="ARBA" id="ARBA00022737"/>
    </source>
</evidence>
<reference evidence="4 5" key="1">
    <citation type="journal article" date="2019" name="Nat. Ecol. Evol.">
        <title>Megaphylogeny resolves global patterns of mushroom evolution.</title>
        <authorList>
            <person name="Varga T."/>
            <person name="Krizsan K."/>
            <person name="Foldi C."/>
            <person name="Dima B."/>
            <person name="Sanchez-Garcia M."/>
            <person name="Sanchez-Ramirez S."/>
            <person name="Szollosi G.J."/>
            <person name="Szarkandi J.G."/>
            <person name="Papp V."/>
            <person name="Albert L."/>
            <person name="Andreopoulos W."/>
            <person name="Angelini C."/>
            <person name="Antonin V."/>
            <person name="Barry K.W."/>
            <person name="Bougher N.L."/>
            <person name="Buchanan P."/>
            <person name="Buyck B."/>
            <person name="Bense V."/>
            <person name="Catcheside P."/>
            <person name="Chovatia M."/>
            <person name="Cooper J."/>
            <person name="Damon W."/>
            <person name="Desjardin D."/>
            <person name="Finy P."/>
            <person name="Geml J."/>
            <person name="Haridas S."/>
            <person name="Hughes K."/>
            <person name="Justo A."/>
            <person name="Karasinski D."/>
            <person name="Kautmanova I."/>
            <person name="Kiss B."/>
            <person name="Kocsube S."/>
            <person name="Kotiranta H."/>
            <person name="LaButti K.M."/>
            <person name="Lechner B.E."/>
            <person name="Liimatainen K."/>
            <person name="Lipzen A."/>
            <person name="Lukacs Z."/>
            <person name="Mihaltcheva S."/>
            <person name="Morgado L.N."/>
            <person name="Niskanen T."/>
            <person name="Noordeloos M.E."/>
            <person name="Ohm R.A."/>
            <person name="Ortiz-Santana B."/>
            <person name="Ovrebo C."/>
            <person name="Racz N."/>
            <person name="Riley R."/>
            <person name="Savchenko A."/>
            <person name="Shiryaev A."/>
            <person name="Soop K."/>
            <person name="Spirin V."/>
            <person name="Szebenyi C."/>
            <person name="Tomsovsky M."/>
            <person name="Tulloss R.E."/>
            <person name="Uehling J."/>
            <person name="Grigoriev I.V."/>
            <person name="Vagvolgyi C."/>
            <person name="Papp T."/>
            <person name="Martin F.M."/>
            <person name="Miettinen O."/>
            <person name="Hibbett D.S."/>
            <person name="Nagy L.G."/>
        </authorList>
    </citation>
    <scope>NUCLEOTIDE SEQUENCE [LARGE SCALE GENOMIC DNA]</scope>
    <source>
        <strain evidence="4 5">FP101781</strain>
    </source>
</reference>
<dbReference type="STRING" id="71717.A0A4Y7T1K7"/>
<dbReference type="PANTHER" id="PTHR10039:SF14">
    <property type="entry name" value="NACHT DOMAIN-CONTAINING PROTEIN"/>
    <property type="match status" value="1"/>
</dbReference>
<gene>
    <name evidence="4" type="ORF">FA13DRAFT_858531</name>
</gene>
<dbReference type="Pfam" id="PF24883">
    <property type="entry name" value="NPHP3_N"/>
    <property type="match status" value="1"/>
</dbReference>
<feature type="domain" description="NACHT" evidence="3">
    <location>
        <begin position="102"/>
        <end position="272"/>
    </location>
</feature>
<dbReference type="PANTHER" id="PTHR10039">
    <property type="entry name" value="AMELOGENIN"/>
    <property type="match status" value="1"/>
</dbReference>
<organism evidence="4 5">
    <name type="scientific">Coprinellus micaceus</name>
    <name type="common">Glistening ink-cap mushroom</name>
    <name type="synonym">Coprinus micaceus</name>
    <dbReference type="NCBI Taxonomy" id="71717"/>
    <lineage>
        <taxon>Eukaryota</taxon>
        <taxon>Fungi</taxon>
        <taxon>Dikarya</taxon>
        <taxon>Basidiomycota</taxon>
        <taxon>Agaricomycotina</taxon>
        <taxon>Agaricomycetes</taxon>
        <taxon>Agaricomycetidae</taxon>
        <taxon>Agaricales</taxon>
        <taxon>Agaricineae</taxon>
        <taxon>Psathyrellaceae</taxon>
        <taxon>Coprinellus</taxon>
    </lineage>
</organism>
<feature type="region of interest" description="Disordered" evidence="2">
    <location>
        <begin position="1"/>
        <end position="20"/>
    </location>
</feature>
<protein>
    <recommendedName>
        <fullName evidence="3">NACHT domain-containing protein</fullName>
    </recommendedName>
</protein>
<comment type="caution">
    <text evidence="4">The sequence shown here is derived from an EMBL/GenBank/DDBJ whole genome shotgun (WGS) entry which is preliminary data.</text>
</comment>
<dbReference type="PROSITE" id="PS50837">
    <property type="entry name" value="NACHT"/>
    <property type="match status" value="1"/>
</dbReference>
<evidence type="ECO:0000259" key="3">
    <source>
        <dbReference type="PROSITE" id="PS50837"/>
    </source>
</evidence>
<dbReference type="InterPro" id="IPR007111">
    <property type="entry name" value="NACHT_NTPase"/>
</dbReference>
<dbReference type="AlphaFoldDB" id="A0A4Y7T1K7"/>
<sequence length="636" mass="71995">MSTTWSLDGTSGGAAHQSRTTNVARDYLDRSTAYHNTNITIKSGSRIDPLDRLLGHVAHGAVHDSAERGPDAPKCHPETRVAVQKDIMGWIEHGERDDVPKRILWLSGPAGSGKTAIAGTIADECYKRGLLAASFFFSAFAGSANRRIKKLFIHTLVYRLIQHKSIVGLKEEVLAVIEDDPGVFERHLDQQLEELVLKPLRKVAGRSNRRDWSQVIIIDGLDECQGHSESDIGPGGDTHASGASAQKEVLSALSRACTDPAFPFRLVVVSRPEPVIQDFFSTSSCSTLNIFLDDKYDPDSDIRLFLEAMFSALRRRFCIPPTWAAKDVVDILVKEASGQFIYAATVIRFLDNPRLGSPQLLLTHVLEWRSLNGLTPFASLDLLYDRILRTSPDPLMAVKWIRHIKNFSAMPLYVKYLLESYPGETEHMLGTLTSLVRLADENGEPSFHFYHKSLLDFLRDPQRSSDLYVNWGNLVHFIKDRHCQTLQARGPQSQATDQFLGLFCFYLAYYVDQDRRYTLGDVEWWLLHLDKSDWGSGIPRMFASVHQQCKWYHCLPACGVWRKGILRHCREHGWRVPTRKEMLRDRFKKFQYDMGKPEEFPLQDTDGSFPPLPAVEYSEPDSDSDESTVSATDVQP</sequence>
<keyword evidence="5" id="KW-1185">Reference proteome</keyword>
<dbReference type="EMBL" id="QPFP01000037">
    <property type="protein sequence ID" value="TEB27834.1"/>
    <property type="molecule type" value="Genomic_DNA"/>
</dbReference>
<feature type="region of interest" description="Disordered" evidence="2">
    <location>
        <begin position="597"/>
        <end position="636"/>
    </location>
</feature>